<dbReference type="EMBL" id="KV417535">
    <property type="protein sequence ID" value="KZP23094.1"/>
    <property type="molecule type" value="Genomic_DNA"/>
</dbReference>
<accession>A0A166LLP1</accession>
<evidence type="ECO:0000313" key="2">
    <source>
        <dbReference type="Proteomes" id="UP000076532"/>
    </source>
</evidence>
<proteinExistence type="predicted"/>
<dbReference type="Proteomes" id="UP000076532">
    <property type="component" value="Unassembled WGS sequence"/>
</dbReference>
<dbReference type="AlphaFoldDB" id="A0A166LLP1"/>
<organism evidence="1 2">
    <name type="scientific">Athelia psychrophila</name>
    <dbReference type="NCBI Taxonomy" id="1759441"/>
    <lineage>
        <taxon>Eukaryota</taxon>
        <taxon>Fungi</taxon>
        <taxon>Dikarya</taxon>
        <taxon>Basidiomycota</taxon>
        <taxon>Agaricomycotina</taxon>
        <taxon>Agaricomycetes</taxon>
        <taxon>Agaricomycetidae</taxon>
        <taxon>Atheliales</taxon>
        <taxon>Atheliaceae</taxon>
        <taxon>Athelia</taxon>
    </lineage>
</organism>
<gene>
    <name evidence="1" type="ORF">FIBSPDRAFT_859040</name>
</gene>
<protein>
    <recommendedName>
        <fullName evidence="3">F-box domain-containing protein</fullName>
    </recommendedName>
</protein>
<sequence>MVAPALESLELVSLTGYDVDAMDTLFQRFPDHSHLQTLKLSIPLILPESYDALLGLFLTVTSLYLLGTVEEPTLSLLPALKFITYHPLAQDWPPRFEGRPFDYGMRWLCRHVQDCHGTPRAMQSVCIGPSVRQLGRIQGAEEASYHTLRGLVELVELDDDADLFRHSWASDDEGESDDEDESEE</sequence>
<reference evidence="1 2" key="1">
    <citation type="journal article" date="2016" name="Mol. Biol. Evol.">
        <title>Comparative Genomics of Early-Diverging Mushroom-Forming Fungi Provides Insights into the Origins of Lignocellulose Decay Capabilities.</title>
        <authorList>
            <person name="Nagy L.G."/>
            <person name="Riley R."/>
            <person name="Tritt A."/>
            <person name="Adam C."/>
            <person name="Daum C."/>
            <person name="Floudas D."/>
            <person name="Sun H."/>
            <person name="Yadav J.S."/>
            <person name="Pangilinan J."/>
            <person name="Larsson K.H."/>
            <person name="Matsuura K."/>
            <person name="Barry K."/>
            <person name="Labutti K."/>
            <person name="Kuo R."/>
            <person name="Ohm R.A."/>
            <person name="Bhattacharya S.S."/>
            <person name="Shirouzu T."/>
            <person name="Yoshinaga Y."/>
            <person name="Martin F.M."/>
            <person name="Grigoriev I.V."/>
            <person name="Hibbett D.S."/>
        </authorList>
    </citation>
    <scope>NUCLEOTIDE SEQUENCE [LARGE SCALE GENOMIC DNA]</scope>
    <source>
        <strain evidence="1 2">CBS 109695</strain>
    </source>
</reference>
<evidence type="ECO:0008006" key="3">
    <source>
        <dbReference type="Google" id="ProtNLM"/>
    </source>
</evidence>
<name>A0A166LLP1_9AGAM</name>
<feature type="non-terminal residue" evidence="1">
    <location>
        <position position="184"/>
    </location>
</feature>
<keyword evidence="2" id="KW-1185">Reference proteome</keyword>
<evidence type="ECO:0000313" key="1">
    <source>
        <dbReference type="EMBL" id="KZP23094.1"/>
    </source>
</evidence>